<feature type="non-terminal residue" evidence="2">
    <location>
        <position position="1"/>
    </location>
</feature>
<dbReference type="Proteomes" id="UP000235786">
    <property type="component" value="Unassembled WGS sequence"/>
</dbReference>
<evidence type="ECO:0000259" key="1">
    <source>
        <dbReference type="Pfam" id="PF06985"/>
    </source>
</evidence>
<name>A0A2J6R194_HYAVF</name>
<dbReference type="InterPro" id="IPR010730">
    <property type="entry name" value="HET"/>
</dbReference>
<organism evidence="2 3">
    <name type="scientific">Hyaloscypha variabilis (strain UAMH 11265 / GT02V1 / F)</name>
    <name type="common">Meliniomyces variabilis</name>
    <dbReference type="NCBI Taxonomy" id="1149755"/>
    <lineage>
        <taxon>Eukaryota</taxon>
        <taxon>Fungi</taxon>
        <taxon>Dikarya</taxon>
        <taxon>Ascomycota</taxon>
        <taxon>Pezizomycotina</taxon>
        <taxon>Leotiomycetes</taxon>
        <taxon>Helotiales</taxon>
        <taxon>Hyaloscyphaceae</taxon>
        <taxon>Hyaloscypha</taxon>
        <taxon>Hyaloscypha variabilis</taxon>
    </lineage>
</organism>
<reference evidence="2 3" key="1">
    <citation type="submission" date="2016-04" db="EMBL/GenBank/DDBJ databases">
        <title>A degradative enzymes factory behind the ericoid mycorrhizal symbiosis.</title>
        <authorList>
            <consortium name="DOE Joint Genome Institute"/>
            <person name="Martino E."/>
            <person name="Morin E."/>
            <person name="Grelet G."/>
            <person name="Kuo A."/>
            <person name="Kohler A."/>
            <person name="Daghino S."/>
            <person name="Barry K."/>
            <person name="Choi C."/>
            <person name="Cichocki N."/>
            <person name="Clum A."/>
            <person name="Copeland A."/>
            <person name="Hainaut M."/>
            <person name="Haridas S."/>
            <person name="Labutti K."/>
            <person name="Lindquist E."/>
            <person name="Lipzen A."/>
            <person name="Khouja H.-R."/>
            <person name="Murat C."/>
            <person name="Ohm R."/>
            <person name="Olson A."/>
            <person name="Spatafora J."/>
            <person name="Veneault-Fourrey C."/>
            <person name="Henrissat B."/>
            <person name="Grigoriev I."/>
            <person name="Martin F."/>
            <person name="Perotto S."/>
        </authorList>
    </citation>
    <scope>NUCLEOTIDE SEQUENCE [LARGE SCALE GENOMIC DNA]</scope>
    <source>
        <strain evidence="2 3">F</strain>
    </source>
</reference>
<dbReference type="Pfam" id="PF06985">
    <property type="entry name" value="HET"/>
    <property type="match status" value="1"/>
</dbReference>
<proteinExistence type="predicted"/>
<dbReference type="OrthoDB" id="8300194at2759"/>
<dbReference type="AlphaFoldDB" id="A0A2J6R194"/>
<gene>
    <name evidence="2" type="ORF">L207DRAFT_375991</name>
</gene>
<accession>A0A2J6R194</accession>
<dbReference type="STRING" id="1149755.A0A2J6R194"/>
<dbReference type="PANTHER" id="PTHR33112">
    <property type="entry name" value="DOMAIN PROTEIN, PUTATIVE-RELATED"/>
    <property type="match status" value="1"/>
</dbReference>
<dbReference type="PANTHER" id="PTHR33112:SF16">
    <property type="entry name" value="HETEROKARYON INCOMPATIBILITY DOMAIN-CONTAINING PROTEIN"/>
    <property type="match status" value="1"/>
</dbReference>
<feature type="non-terminal residue" evidence="2">
    <location>
        <position position="195"/>
    </location>
</feature>
<sequence length="195" mass="21743">GSYITLSHVWGKAQIITTTTSTLAERIKGIAMDSLSNTFRDAVELARQINVRYLWIDSLCIIQNDLADWEKESAKMGSYYSNALFNIAAVSSSDGSGGLFTSRNPREITPCPITVVFPSKDSIRDGKKIEGFLRASSGWDPVLQVAGFQRPPLWQRAWVLQERLLSNRLLMFSSMQMSWKCTQEDASESVPEGSP</sequence>
<protein>
    <submittedName>
        <fullName evidence="2">Heterokaryon incompatibility</fullName>
    </submittedName>
</protein>
<dbReference type="EMBL" id="KZ613959">
    <property type="protein sequence ID" value="PMD32283.1"/>
    <property type="molecule type" value="Genomic_DNA"/>
</dbReference>
<evidence type="ECO:0000313" key="3">
    <source>
        <dbReference type="Proteomes" id="UP000235786"/>
    </source>
</evidence>
<keyword evidence="3" id="KW-1185">Reference proteome</keyword>
<feature type="domain" description="Heterokaryon incompatibility" evidence="1">
    <location>
        <begin position="3"/>
        <end position="162"/>
    </location>
</feature>
<evidence type="ECO:0000313" key="2">
    <source>
        <dbReference type="EMBL" id="PMD32283.1"/>
    </source>
</evidence>